<keyword evidence="3" id="KW-1185">Reference proteome</keyword>
<proteinExistence type="predicted"/>
<dbReference type="Proteomes" id="UP000183832">
    <property type="component" value="Unassembled WGS sequence"/>
</dbReference>
<name>A0A1J1I4Y6_9DIPT</name>
<evidence type="ECO:0000313" key="2">
    <source>
        <dbReference type="EMBL" id="CRK93966.1"/>
    </source>
</evidence>
<feature type="transmembrane region" description="Helical" evidence="1">
    <location>
        <begin position="49"/>
        <end position="71"/>
    </location>
</feature>
<sequence>MASDPNKLLFELFCNTKVTISVIFFTFYFHTKTLKKLCLDTTYVLAKKVVSSVSIQFILANMSNVTTAFVMTSHHTVRRLSSEIINVKLQPLQTAVINGNLHQNCERRSNTSVM</sequence>
<keyword evidence="1" id="KW-0812">Transmembrane</keyword>
<evidence type="ECO:0000313" key="3">
    <source>
        <dbReference type="Proteomes" id="UP000183832"/>
    </source>
</evidence>
<reference evidence="2 3" key="1">
    <citation type="submission" date="2015-04" db="EMBL/GenBank/DDBJ databases">
        <authorList>
            <person name="Syromyatnikov M.Y."/>
            <person name="Popov V.N."/>
        </authorList>
    </citation>
    <scope>NUCLEOTIDE SEQUENCE [LARGE SCALE GENOMIC DNA]</scope>
</reference>
<organism evidence="2 3">
    <name type="scientific">Clunio marinus</name>
    <dbReference type="NCBI Taxonomy" id="568069"/>
    <lineage>
        <taxon>Eukaryota</taxon>
        <taxon>Metazoa</taxon>
        <taxon>Ecdysozoa</taxon>
        <taxon>Arthropoda</taxon>
        <taxon>Hexapoda</taxon>
        <taxon>Insecta</taxon>
        <taxon>Pterygota</taxon>
        <taxon>Neoptera</taxon>
        <taxon>Endopterygota</taxon>
        <taxon>Diptera</taxon>
        <taxon>Nematocera</taxon>
        <taxon>Chironomoidea</taxon>
        <taxon>Chironomidae</taxon>
        <taxon>Clunio</taxon>
    </lineage>
</organism>
<accession>A0A1J1I4Y6</accession>
<protein>
    <submittedName>
        <fullName evidence="2">CLUMA_CG007492, isoform A</fullName>
    </submittedName>
</protein>
<dbReference type="EMBL" id="CVRI01000038">
    <property type="protein sequence ID" value="CRK93966.1"/>
    <property type="molecule type" value="Genomic_DNA"/>
</dbReference>
<gene>
    <name evidence="2" type="ORF">CLUMA_CG007492</name>
</gene>
<keyword evidence="1" id="KW-1133">Transmembrane helix</keyword>
<evidence type="ECO:0000256" key="1">
    <source>
        <dbReference type="SAM" id="Phobius"/>
    </source>
</evidence>
<feature type="transmembrane region" description="Helical" evidence="1">
    <location>
        <begin position="12"/>
        <end position="29"/>
    </location>
</feature>
<keyword evidence="1" id="KW-0472">Membrane</keyword>
<dbReference type="AlphaFoldDB" id="A0A1J1I4Y6"/>